<feature type="compositionally biased region" description="Basic residues" evidence="1">
    <location>
        <begin position="104"/>
        <end position="117"/>
    </location>
</feature>
<organism evidence="2 3">
    <name type="scientific">Sphaeroforma arctica JP610</name>
    <dbReference type="NCBI Taxonomy" id="667725"/>
    <lineage>
        <taxon>Eukaryota</taxon>
        <taxon>Ichthyosporea</taxon>
        <taxon>Ichthyophonida</taxon>
        <taxon>Sphaeroforma</taxon>
    </lineage>
</organism>
<gene>
    <name evidence="2" type="ORF">SARC_07318</name>
</gene>
<accession>A0A0L0FU24</accession>
<reference evidence="2 3" key="1">
    <citation type="submission" date="2011-02" db="EMBL/GenBank/DDBJ databases">
        <title>The Genome Sequence of Sphaeroforma arctica JP610.</title>
        <authorList>
            <consortium name="The Broad Institute Genome Sequencing Platform"/>
            <person name="Russ C."/>
            <person name="Cuomo C."/>
            <person name="Young S.K."/>
            <person name="Zeng Q."/>
            <person name="Gargeya S."/>
            <person name="Alvarado L."/>
            <person name="Berlin A."/>
            <person name="Chapman S.B."/>
            <person name="Chen Z."/>
            <person name="Freedman E."/>
            <person name="Gellesch M."/>
            <person name="Goldberg J."/>
            <person name="Griggs A."/>
            <person name="Gujja S."/>
            <person name="Heilman E."/>
            <person name="Heiman D."/>
            <person name="Howarth C."/>
            <person name="Mehta T."/>
            <person name="Neiman D."/>
            <person name="Pearson M."/>
            <person name="Roberts A."/>
            <person name="Saif S."/>
            <person name="Shea T."/>
            <person name="Shenoy N."/>
            <person name="Sisk P."/>
            <person name="Stolte C."/>
            <person name="Sykes S."/>
            <person name="White J."/>
            <person name="Yandava C."/>
            <person name="Burger G."/>
            <person name="Gray M.W."/>
            <person name="Holland P.W.H."/>
            <person name="King N."/>
            <person name="Lang F.B.F."/>
            <person name="Roger A.J."/>
            <person name="Ruiz-Trillo I."/>
            <person name="Haas B."/>
            <person name="Nusbaum C."/>
            <person name="Birren B."/>
        </authorList>
    </citation>
    <scope>NUCLEOTIDE SEQUENCE [LARGE SCALE GENOMIC DNA]</scope>
    <source>
        <strain evidence="2 3">JP610</strain>
    </source>
</reference>
<dbReference type="RefSeq" id="XP_014154229.1">
    <property type="nucleotide sequence ID" value="XM_014298754.1"/>
</dbReference>
<keyword evidence="3" id="KW-1185">Reference proteome</keyword>
<evidence type="ECO:0000313" key="2">
    <source>
        <dbReference type="EMBL" id="KNC80327.1"/>
    </source>
</evidence>
<dbReference type="GeneID" id="25907822"/>
<dbReference type="Proteomes" id="UP000054560">
    <property type="component" value="Unassembled WGS sequence"/>
</dbReference>
<name>A0A0L0FU24_9EUKA</name>
<dbReference type="AlphaFoldDB" id="A0A0L0FU24"/>
<proteinExistence type="predicted"/>
<evidence type="ECO:0000256" key="1">
    <source>
        <dbReference type="SAM" id="MobiDB-lite"/>
    </source>
</evidence>
<protein>
    <submittedName>
        <fullName evidence="2">Uncharacterized protein</fullName>
    </submittedName>
</protein>
<feature type="region of interest" description="Disordered" evidence="1">
    <location>
        <begin position="94"/>
        <end position="119"/>
    </location>
</feature>
<dbReference type="EMBL" id="KQ242168">
    <property type="protein sequence ID" value="KNC80327.1"/>
    <property type="molecule type" value="Genomic_DNA"/>
</dbReference>
<evidence type="ECO:0000313" key="3">
    <source>
        <dbReference type="Proteomes" id="UP000054560"/>
    </source>
</evidence>
<sequence>MARTLSDATEIIITPVNKGRYAARNTTENSDDDSQYYDLDLSEEYDVIDSVDLSNESMASIVRDIIDETLHAGTIDSESITCAACTPPLGMTAHKERSTWSVKRNSRRESNRKKLSKKSTAVASNAVQHLFYNGSVENYKMATRKSSSAGGLATTHVLNKVQSTLYVTAKSYLNRLIRRKKKQPTMDDIDSFFNGTTTVALKG</sequence>